<evidence type="ECO:0000259" key="3">
    <source>
        <dbReference type="PROSITE" id="PS50943"/>
    </source>
</evidence>
<evidence type="ECO:0000313" key="5">
    <source>
        <dbReference type="Proteomes" id="UP000004705"/>
    </source>
</evidence>
<feature type="region of interest" description="Disordered" evidence="1">
    <location>
        <begin position="51"/>
        <end position="109"/>
    </location>
</feature>
<organism evidence="4 5">
    <name type="scientific">Saccharomonospora azurea NA-128</name>
    <dbReference type="NCBI Taxonomy" id="882081"/>
    <lineage>
        <taxon>Bacteria</taxon>
        <taxon>Bacillati</taxon>
        <taxon>Actinomycetota</taxon>
        <taxon>Actinomycetes</taxon>
        <taxon>Pseudonocardiales</taxon>
        <taxon>Pseudonocardiaceae</taxon>
        <taxon>Saccharomonospora</taxon>
    </lineage>
</organism>
<feature type="transmembrane region" description="Helical" evidence="2">
    <location>
        <begin position="660"/>
        <end position="682"/>
    </location>
</feature>
<feature type="transmembrane region" description="Helical" evidence="2">
    <location>
        <begin position="615"/>
        <end position="639"/>
    </location>
</feature>
<dbReference type="InterPro" id="IPR001387">
    <property type="entry name" value="Cro/C1-type_HTH"/>
</dbReference>
<dbReference type="Pfam" id="PF01381">
    <property type="entry name" value="HTH_3"/>
    <property type="match status" value="1"/>
</dbReference>
<feature type="transmembrane region" description="Helical" evidence="2">
    <location>
        <begin position="539"/>
        <end position="558"/>
    </location>
</feature>
<feature type="transmembrane region" description="Helical" evidence="2">
    <location>
        <begin position="486"/>
        <end position="505"/>
    </location>
</feature>
<evidence type="ECO:0000256" key="2">
    <source>
        <dbReference type="SAM" id="Phobius"/>
    </source>
</evidence>
<dbReference type="AlphaFoldDB" id="H8G571"/>
<gene>
    <name evidence="4" type="ORF">SacazDRAFT_00137</name>
</gene>
<dbReference type="Proteomes" id="UP000004705">
    <property type="component" value="Chromosome"/>
</dbReference>
<keyword evidence="5" id="KW-1185">Reference proteome</keyword>
<dbReference type="PROSITE" id="PS50943">
    <property type="entry name" value="HTH_CROC1"/>
    <property type="match status" value="1"/>
</dbReference>
<feature type="domain" description="HTH cro/C1-type" evidence="3">
    <location>
        <begin position="1"/>
        <end position="47"/>
    </location>
</feature>
<keyword evidence="2" id="KW-0812">Transmembrane</keyword>
<keyword evidence="2" id="KW-0472">Membrane</keyword>
<accession>H8G571</accession>
<dbReference type="EMBL" id="CM001466">
    <property type="protein sequence ID" value="EHY87125.1"/>
    <property type="molecule type" value="Genomic_DNA"/>
</dbReference>
<feature type="transmembrane region" description="Helical" evidence="2">
    <location>
        <begin position="702"/>
        <end position="724"/>
    </location>
</feature>
<protein>
    <submittedName>
        <fullName evidence="4">NTPase (NACHT family)</fullName>
    </submittedName>
</protein>
<dbReference type="SMART" id="SM00530">
    <property type="entry name" value="HTH_XRE"/>
    <property type="match status" value="1"/>
</dbReference>
<feature type="transmembrane region" description="Helical" evidence="2">
    <location>
        <begin position="579"/>
        <end position="603"/>
    </location>
</feature>
<dbReference type="InterPro" id="IPR027417">
    <property type="entry name" value="P-loop_NTPase"/>
</dbReference>
<sequence>MTQDQLAERSGVGVRTIRGFETGERAAPRMATVRLLAEALELSPAERDALVSAAVGTTASGEPSPDPTPEPQPGLRSEVVESVAISSDGSGVGTAVGTGPHSAPESPRFPESLLDAAEQLAQEARSRWQREEEQRQVHDPFPLPVRWRSARDDVADHDENVYNLGLGQDEPMPRARELSGSLADVGAAYRALPSGRLVVLGRAGSGKTVLTLRFALGLLKGRQRTDPVPVIVGLGSWNPADVSLRDWLAGQLERDYPGLAATSYGSTSLAAALVEAGLVLPVLDGFDEIADGLRQSALRELNGTMVPFLLTSRPAEYVAAVDALDVLTSAAVIELCDLTVSDLARYLPRTARKTRSGTRSTTVWDSVLAELADNPDSRACANLATVLANPLMVGLARAVYSDQPGRDPGELLDGRRFPTADALESHLFDNFVPTAYQDRPGSARSRWDVRRVPYWLGYLARHLDRLGTRDLAWWQLGDTIGKSMRMLVVGVLTGTIIGLVQWLGYTLLRAVLRGGDAAFDIMFGLALLDMLHVGLASGLAFALVHGLVLVFGTALEPARSRIGFRRGEVNVPRTFAARFRIGLLGGVVFGLLSGLIWGAVSWLLSGEPDMWIPNLINGVVFAIVFGPSAGLAYGIVGMFQTSLDIRSISRPGDLLGLNRMTVLTQLGMFAPLFGLIVGLGSAPVVDLLQHVFGRMLFGPTDALLWGGVGMVGGGLGYVLCMTAWGQWVVFARFWLPLTGRLPWAVAAFLDDAYRRGVLRQAGAVYQFRHARLHDHLARVFEERDNA</sequence>
<evidence type="ECO:0000313" key="4">
    <source>
        <dbReference type="EMBL" id="EHY87125.1"/>
    </source>
</evidence>
<reference evidence="4 5" key="1">
    <citation type="journal article" date="2012" name="Stand. Genomic Sci.">
        <title>Genome sequence of the soil bacterium Saccharomonospora azurea type strain (NA-128(T)).</title>
        <authorList>
            <person name="Klenk H.P."/>
            <person name="Held B."/>
            <person name="Lucas S."/>
            <person name="Lapidus A."/>
            <person name="Copeland A."/>
            <person name="Hammon N."/>
            <person name="Pitluck S."/>
            <person name="Goodwin L.A."/>
            <person name="Han C."/>
            <person name="Tapia R."/>
            <person name="Brambilla E.M."/>
            <person name="Potter G."/>
            <person name="Land M."/>
            <person name="Ivanova N."/>
            <person name="Rohde M."/>
            <person name="Goker M."/>
            <person name="Detter J.C."/>
            <person name="Kyrpides N.C."/>
            <person name="Woyke T."/>
        </authorList>
    </citation>
    <scope>NUCLEOTIDE SEQUENCE [LARGE SCALE GENOMIC DNA]</scope>
    <source>
        <strain evidence="4 5">NA-128</strain>
    </source>
</reference>
<keyword evidence="2" id="KW-1133">Transmembrane helix</keyword>
<feature type="region of interest" description="Disordered" evidence="1">
    <location>
        <begin position="1"/>
        <end position="23"/>
    </location>
</feature>
<evidence type="ECO:0000256" key="1">
    <source>
        <dbReference type="SAM" id="MobiDB-lite"/>
    </source>
</evidence>
<dbReference type="InterPro" id="IPR007111">
    <property type="entry name" value="NACHT_NTPase"/>
</dbReference>
<dbReference type="HOGENOM" id="CLU_014354_0_0_11"/>
<name>H8G571_9PSEU</name>
<dbReference type="Pfam" id="PF05729">
    <property type="entry name" value="NACHT"/>
    <property type="match status" value="1"/>
</dbReference>
<dbReference type="GO" id="GO:0003677">
    <property type="term" value="F:DNA binding"/>
    <property type="evidence" value="ECO:0007669"/>
    <property type="project" value="InterPro"/>
</dbReference>
<dbReference type="SUPFAM" id="SSF47413">
    <property type="entry name" value="lambda repressor-like DNA-binding domains"/>
    <property type="match status" value="1"/>
</dbReference>
<dbReference type="Gene3D" id="3.40.50.300">
    <property type="entry name" value="P-loop containing nucleotide triphosphate hydrolases"/>
    <property type="match status" value="1"/>
</dbReference>
<dbReference type="InterPro" id="IPR010982">
    <property type="entry name" value="Lambda_DNA-bd_dom_sf"/>
</dbReference>
<proteinExistence type="predicted"/>
<dbReference type="CDD" id="cd00093">
    <property type="entry name" value="HTH_XRE"/>
    <property type="match status" value="1"/>
</dbReference>
<dbReference type="Gene3D" id="1.10.260.40">
    <property type="entry name" value="lambda repressor-like DNA-binding domains"/>
    <property type="match status" value="1"/>
</dbReference>